<name>A0A9W7Y3P4_9FUNG</name>
<dbReference type="PROSITE" id="PS51257">
    <property type="entry name" value="PROKAR_LIPOPROTEIN"/>
    <property type="match status" value="1"/>
</dbReference>
<evidence type="ECO:0000256" key="3">
    <source>
        <dbReference type="ARBA" id="ARBA00023002"/>
    </source>
</evidence>
<dbReference type="EMBL" id="JANBOI010002251">
    <property type="protein sequence ID" value="KAJ1723287.1"/>
    <property type="molecule type" value="Genomic_DNA"/>
</dbReference>
<dbReference type="GO" id="GO:0005507">
    <property type="term" value="F:copper ion binding"/>
    <property type="evidence" value="ECO:0007669"/>
    <property type="project" value="InterPro"/>
</dbReference>
<dbReference type="CDD" id="cd13851">
    <property type="entry name" value="CuRO_1_Fet3p"/>
    <property type="match status" value="1"/>
</dbReference>
<keyword evidence="3" id="KW-0560">Oxidoreductase</keyword>
<dbReference type="Gene3D" id="2.60.40.420">
    <property type="entry name" value="Cupredoxins - blue copper proteins"/>
    <property type="match status" value="2"/>
</dbReference>
<comment type="caution">
    <text evidence="8">The sequence shown here is derived from an EMBL/GenBank/DDBJ whole genome shotgun (WGS) entry which is preliminary data.</text>
</comment>
<dbReference type="InterPro" id="IPR045087">
    <property type="entry name" value="Cu-oxidase_fam"/>
</dbReference>
<sequence>MVIGMKTPWVAAGLALLSCALAKRVEMDWDITYVDANPDGQGGRRMIGVNSKWPPPAIHVDLHDTLVINAHNSLDDATSLHIHGFFQNGTNYYDGAAGVTECGIPPNGTYTYQVNVTQTGTYWIHSHYLAQYVDGLRAPLISHPPQEQYSYDEDVVVMLEAWYRRESHDIHDQLLSTSEAIRTAPFRPYMLVNSAGGPDLNRTTLRFEPGKKYRLRLLNV</sequence>
<evidence type="ECO:0000259" key="7">
    <source>
        <dbReference type="Pfam" id="PF07732"/>
    </source>
</evidence>
<evidence type="ECO:0000256" key="4">
    <source>
        <dbReference type="ARBA" id="ARBA00023008"/>
    </source>
</evidence>
<keyword evidence="9" id="KW-1185">Reference proteome</keyword>
<dbReference type="InterPro" id="IPR011707">
    <property type="entry name" value="Cu-oxidase-like_N"/>
</dbReference>
<evidence type="ECO:0000256" key="2">
    <source>
        <dbReference type="ARBA" id="ARBA00022723"/>
    </source>
</evidence>
<dbReference type="PANTHER" id="PTHR11709">
    <property type="entry name" value="MULTI-COPPER OXIDASE"/>
    <property type="match status" value="1"/>
</dbReference>
<evidence type="ECO:0000256" key="5">
    <source>
        <dbReference type="SAM" id="SignalP"/>
    </source>
</evidence>
<proteinExistence type="inferred from homology"/>
<dbReference type="Pfam" id="PF00394">
    <property type="entry name" value="Cu-oxidase"/>
    <property type="match status" value="1"/>
</dbReference>
<comment type="similarity">
    <text evidence="1">Belongs to the multicopper oxidase family.</text>
</comment>
<dbReference type="InterPro" id="IPR001117">
    <property type="entry name" value="Cu-oxidase_2nd"/>
</dbReference>
<evidence type="ECO:0000313" key="9">
    <source>
        <dbReference type="Proteomes" id="UP001143981"/>
    </source>
</evidence>
<feature type="chain" id="PRO_5040822473" evidence="5">
    <location>
        <begin position="23"/>
        <end position="220"/>
    </location>
</feature>
<dbReference type="AlphaFoldDB" id="A0A9W7Y3P4"/>
<keyword evidence="2" id="KW-0479">Metal-binding</keyword>
<dbReference type="InterPro" id="IPR033138">
    <property type="entry name" value="Cu_oxidase_CS"/>
</dbReference>
<gene>
    <name evidence="8" type="primary">FET3_8</name>
    <name evidence="8" type="ORF">LPJ61_005840</name>
</gene>
<dbReference type="PROSITE" id="PS00079">
    <property type="entry name" value="MULTICOPPER_OXIDASE1"/>
    <property type="match status" value="1"/>
</dbReference>
<dbReference type="Proteomes" id="UP001143981">
    <property type="component" value="Unassembled WGS sequence"/>
</dbReference>
<evidence type="ECO:0000313" key="8">
    <source>
        <dbReference type="EMBL" id="KAJ1723287.1"/>
    </source>
</evidence>
<keyword evidence="4" id="KW-0186">Copper</keyword>
<dbReference type="PANTHER" id="PTHR11709:SF361">
    <property type="entry name" value="IRON TRANSPORT MULTICOPPER OXIDASE FET3"/>
    <property type="match status" value="1"/>
</dbReference>
<reference evidence="8" key="1">
    <citation type="submission" date="2022-07" db="EMBL/GenBank/DDBJ databases">
        <title>Phylogenomic reconstructions and comparative analyses of Kickxellomycotina fungi.</title>
        <authorList>
            <person name="Reynolds N.K."/>
            <person name="Stajich J.E."/>
            <person name="Barry K."/>
            <person name="Grigoriev I.V."/>
            <person name="Crous P."/>
            <person name="Smith M.E."/>
        </authorList>
    </citation>
    <scope>NUCLEOTIDE SEQUENCE</scope>
    <source>
        <strain evidence="8">BCRC 34381</strain>
    </source>
</reference>
<feature type="non-terminal residue" evidence="8">
    <location>
        <position position="220"/>
    </location>
</feature>
<dbReference type="InterPro" id="IPR008972">
    <property type="entry name" value="Cupredoxin"/>
</dbReference>
<dbReference type="SUPFAM" id="SSF49503">
    <property type="entry name" value="Cupredoxins"/>
    <property type="match status" value="2"/>
</dbReference>
<feature type="signal peptide" evidence="5">
    <location>
        <begin position="1"/>
        <end position="22"/>
    </location>
</feature>
<protein>
    <submittedName>
        <fullName evidence="8">Ferroxidase fet3</fullName>
    </submittedName>
</protein>
<accession>A0A9W7Y3P4</accession>
<keyword evidence="5" id="KW-0732">Signal</keyword>
<evidence type="ECO:0000259" key="6">
    <source>
        <dbReference type="Pfam" id="PF00394"/>
    </source>
</evidence>
<dbReference type="Pfam" id="PF07732">
    <property type="entry name" value="Cu-oxidase_3"/>
    <property type="match status" value="1"/>
</dbReference>
<dbReference type="OrthoDB" id="2121828at2759"/>
<evidence type="ECO:0000256" key="1">
    <source>
        <dbReference type="ARBA" id="ARBA00010609"/>
    </source>
</evidence>
<feature type="domain" description="Plastocyanin-like" evidence="7">
    <location>
        <begin position="31"/>
        <end position="146"/>
    </location>
</feature>
<dbReference type="GO" id="GO:0016491">
    <property type="term" value="F:oxidoreductase activity"/>
    <property type="evidence" value="ECO:0007669"/>
    <property type="project" value="UniProtKB-KW"/>
</dbReference>
<organism evidence="8 9">
    <name type="scientific">Coemansia biformis</name>
    <dbReference type="NCBI Taxonomy" id="1286918"/>
    <lineage>
        <taxon>Eukaryota</taxon>
        <taxon>Fungi</taxon>
        <taxon>Fungi incertae sedis</taxon>
        <taxon>Zoopagomycota</taxon>
        <taxon>Kickxellomycotina</taxon>
        <taxon>Kickxellomycetes</taxon>
        <taxon>Kickxellales</taxon>
        <taxon>Kickxellaceae</taxon>
        <taxon>Coemansia</taxon>
    </lineage>
</organism>
<feature type="domain" description="Plastocyanin-like" evidence="6">
    <location>
        <begin position="153"/>
        <end position="220"/>
    </location>
</feature>